<evidence type="ECO:0000313" key="3">
    <source>
        <dbReference type="Proteomes" id="UP000701801"/>
    </source>
</evidence>
<dbReference type="AlphaFoldDB" id="A0A9N9Q136"/>
<keyword evidence="3" id="KW-1185">Reference proteome</keyword>
<organism evidence="2 3">
    <name type="scientific">Hymenoscyphus albidus</name>
    <dbReference type="NCBI Taxonomy" id="595503"/>
    <lineage>
        <taxon>Eukaryota</taxon>
        <taxon>Fungi</taxon>
        <taxon>Dikarya</taxon>
        <taxon>Ascomycota</taxon>
        <taxon>Pezizomycotina</taxon>
        <taxon>Leotiomycetes</taxon>
        <taxon>Helotiales</taxon>
        <taxon>Helotiaceae</taxon>
        <taxon>Hymenoscyphus</taxon>
    </lineage>
</organism>
<name>A0A9N9Q136_9HELO</name>
<accession>A0A9N9Q136</accession>
<dbReference type="OrthoDB" id="10451775at2759"/>
<proteinExistence type="predicted"/>
<dbReference type="EMBL" id="CAJVRM010000561">
    <property type="protein sequence ID" value="CAG8982048.1"/>
    <property type="molecule type" value="Genomic_DNA"/>
</dbReference>
<evidence type="ECO:0000313" key="2">
    <source>
        <dbReference type="EMBL" id="CAG8982048.1"/>
    </source>
</evidence>
<dbReference type="Proteomes" id="UP000701801">
    <property type="component" value="Unassembled WGS sequence"/>
</dbReference>
<sequence>MSPKDSTGSGGPSETLKDKSPPRWLAWIERRGTEWHNRRSRLEEVERLIEYCTRIFGPKIYWENHWMGIQLTTSPHAHLSPELQKQKDKEDLEAMKEYRDDLKKNIKAKSLSLVPAS</sequence>
<reference evidence="2" key="1">
    <citation type="submission" date="2021-07" db="EMBL/GenBank/DDBJ databases">
        <authorList>
            <person name="Durling M."/>
        </authorList>
    </citation>
    <scope>NUCLEOTIDE SEQUENCE</scope>
</reference>
<protein>
    <submittedName>
        <fullName evidence="2">Uncharacterized protein</fullName>
    </submittedName>
</protein>
<feature type="region of interest" description="Disordered" evidence="1">
    <location>
        <begin position="1"/>
        <end position="20"/>
    </location>
</feature>
<comment type="caution">
    <text evidence="2">The sequence shown here is derived from an EMBL/GenBank/DDBJ whole genome shotgun (WGS) entry which is preliminary data.</text>
</comment>
<evidence type="ECO:0000256" key="1">
    <source>
        <dbReference type="SAM" id="MobiDB-lite"/>
    </source>
</evidence>
<gene>
    <name evidence="2" type="ORF">HYALB_00013980</name>
</gene>